<organism evidence="2 3">
    <name type="scientific">Symbiodinium pilosum</name>
    <name type="common">Dinoflagellate</name>
    <dbReference type="NCBI Taxonomy" id="2952"/>
    <lineage>
        <taxon>Eukaryota</taxon>
        <taxon>Sar</taxon>
        <taxon>Alveolata</taxon>
        <taxon>Dinophyceae</taxon>
        <taxon>Suessiales</taxon>
        <taxon>Symbiodiniaceae</taxon>
        <taxon>Symbiodinium</taxon>
    </lineage>
</organism>
<protein>
    <submittedName>
        <fullName evidence="2">Uncharacterized protein</fullName>
    </submittedName>
</protein>
<evidence type="ECO:0000313" key="3">
    <source>
        <dbReference type="Proteomes" id="UP000649617"/>
    </source>
</evidence>
<name>A0A812YCC1_SYMPI</name>
<keyword evidence="3" id="KW-1185">Reference proteome</keyword>
<gene>
    <name evidence="2" type="ORF">SPIL2461_LOCUS22632</name>
</gene>
<feature type="compositionally biased region" description="Basic and acidic residues" evidence="1">
    <location>
        <begin position="178"/>
        <end position="192"/>
    </location>
</feature>
<dbReference type="AlphaFoldDB" id="A0A812YCC1"/>
<dbReference type="Proteomes" id="UP000649617">
    <property type="component" value="Unassembled WGS sequence"/>
</dbReference>
<feature type="region of interest" description="Disordered" evidence="1">
    <location>
        <begin position="141"/>
        <end position="192"/>
    </location>
</feature>
<dbReference type="OrthoDB" id="10508657at2759"/>
<evidence type="ECO:0000256" key="1">
    <source>
        <dbReference type="SAM" id="MobiDB-lite"/>
    </source>
</evidence>
<reference evidence="2" key="1">
    <citation type="submission" date="2021-02" db="EMBL/GenBank/DDBJ databases">
        <authorList>
            <person name="Dougan E. K."/>
            <person name="Rhodes N."/>
            <person name="Thang M."/>
            <person name="Chan C."/>
        </authorList>
    </citation>
    <scope>NUCLEOTIDE SEQUENCE</scope>
</reference>
<dbReference type="EMBL" id="CAJNIZ010047525">
    <property type="protein sequence ID" value="CAE7769510.1"/>
    <property type="molecule type" value="Genomic_DNA"/>
</dbReference>
<proteinExistence type="predicted"/>
<sequence length="192" mass="20926">MAYKVFNDTIDMLLKLKMIGDHAGGWVQVLEPIDAPEFARRLEVLGFPGDPAEIAGEVSRCRGGPGVSVEHICSALFGIKQFRRAGQGTAKDAAKTKSASARKKNPIRKAEWDSSIFSGYCTNASRPSSLRVYFSTPPKDPVLHRAASNPSLTRPQAKGAKGSPQVRRGRSASPLSERLPRRVRPGELHHRA</sequence>
<accession>A0A812YCC1</accession>
<evidence type="ECO:0000313" key="2">
    <source>
        <dbReference type="EMBL" id="CAE7769510.1"/>
    </source>
</evidence>
<comment type="caution">
    <text evidence="2">The sequence shown here is derived from an EMBL/GenBank/DDBJ whole genome shotgun (WGS) entry which is preliminary data.</text>
</comment>